<name>A0A7J9BIH2_GOSGO</name>
<keyword evidence="8 9" id="KW-0544">Nucleosome core</keyword>
<dbReference type="GO" id="GO:0030527">
    <property type="term" value="F:structural constituent of chromatin"/>
    <property type="evidence" value="ECO:0007669"/>
    <property type="project" value="InterPro"/>
</dbReference>
<accession>A0A7J9BIH2</accession>
<organism evidence="11 12">
    <name type="scientific">Gossypium gossypioides</name>
    <name type="common">Mexican cotton</name>
    <name type="synonym">Selera gossypioides</name>
    <dbReference type="NCBI Taxonomy" id="34282"/>
    <lineage>
        <taxon>Eukaryota</taxon>
        <taxon>Viridiplantae</taxon>
        <taxon>Streptophyta</taxon>
        <taxon>Embryophyta</taxon>
        <taxon>Tracheophyta</taxon>
        <taxon>Spermatophyta</taxon>
        <taxon>Magnoliopsida</taxon>
        <taxon>eudicotyledons</taxon>
        <taxon>Gunneridae</taxon>
        <taxon>Pentapetalae</taxon>
        <taxon>rosids</taxon>
        <taxon>malvids</taxon>
        <taxon>Malvales</taxon>
        <taxon>Malvaceae</taxon>
        <taxon>Malvoideae</taxon>
        <taxon>Gossypium</taxon>
    </lineage>
</organism>
<keyword evidence="12" id="KW-1185">Reference proteome</keyword>
<dbReference type="EMBL" id="JABEZY010000004">
    <property type="protein sequence ID" value="MBA0735997.1"/>
    <property type="molecule type" value="Genomic_DNA"/>
</dbReference>
<dbReference type="GO" id="GO:0003677">
    <property type="term" value="F:DNA binding"/>
    <property type="evidence" value="ECO:0007669"/>
    <property type="project" value="UniProtKB-KW"/>
</dbReference>
<dbReference type="FunFam" id="1.10.20.10:FF:000002">
    <property type="entry name" value="Histone H4"/>
    <property type="match status" value="1"/>
</dbReference>
<dbReference type="SMART" id="SM00417">
    <property type="entry name" value="H4"/>
    <property type="match status" value="1"/>
</dbReference>
<dbReference type="Gene3D" id="1.10.20.10">
    <property type="entry name" value="Histone, subunit A"/>
    <property type="match status" value="1"/>
</dbReference>
<dbReference type="OrthoDB" id="749576at2759"/>
<dbReference type="InterPro" id="IPR001951">
    <property type="entry name" value="Histone_H4"/>
</dbReference>
<dbReference type="PRINTS" id="PR00623">
    <property type="entry name" value="HISTONEH4"/>
</dbReference>
<dbReference type="PANTHER" id="PTHR10484">
    <property type="entry name" value="HISTONE H4"/>
    <property type="match status" value="1"/>
</dbReference>
<comment type="caution">
    <text evidence="11">The sequence shown here is derived from an EMBL/GenBank/DDBJ whole genome shotgun (WGS) entry which is preliminary data.</text>
</comment>
<evidence type="ECO:0000256" key="1">
    <source>
        <dbReference type="ARBA" id="ARBA00002001"/>
    </source>
</evidence>
<dbReference type="GO" id="GO:0000786">
    <property type="term" value="C:nucleosome"/>
    <property type="evidence" value="ECO:0007669"/>
    <property type="project" value="UniProtKB-KW"/>
</dbReference>
<comment type="function">
    <text evidence="1 9">Core component of nucleosome. Nucleosomes wrap and compact DNA into chromatin, limiting DNA accessibility to the cellular machineries which require DNA as a template. Histones thereby play a central role in transcription regulation, DNA repair, DNA replication and chromosomal stability. DNA accessibility is regulated via a complex set of post-translational modifications of histones, also called histone code, and nucleosome remodeling.</text>
</comment>
<evidence type="ECO:0000313" key="12">
    <source>
        <dbReference type="Proteomes" id="UP000593579"/>
    </source>
</evidence>
<dbReference type="SMART" id="SM00803">
    <property type="entry name" value="TAF"/>
    <property type="match status" value="1"/>
</dbReference>
<keyword evidence="7 9" id="KW-0539">Nucleus</keyword>
<dbReference type="AlphaFoldDB" id="A0A7J9BIH2"/>
<dbReference type="InterPro" id="IPR004823">
    <property type="entry name" value="TAF_TATA-bd_Histone-like_dom"/>
</dbReference>
<dbReference type="Proteomes" id="UP000593579">
    <property type="component" value="Unassembled WGS sequence"/>
</dbReference>
<dbReference type="GO" id="GO:0005634">
    <property type="term" value="C:nucleus"/>
    <property type="evidence" value="ECO:0007669"/>
    <property type="project" value="UniProtKB-SubCell"/>
</dbReference>
<evidence type="ECO:0000256" key="2">
    <source>
        <dbReference type="ARBA" id="ARBA00004123"/>
    </source>
</evidence>
<dbReference type="CDD" id="cd22912">
    <property type="entry name" value="HFD_H4"/>
    <property type="match status" value="1"/>
</dbReference>
<reference evidence="11 12" key="1">
    <citation type="journal article" date="2019" name="Genome Biol. Evol.">
        <title>Insights into the evolution of the New World diploid cottons (Gossypium, subgenus Houzingenia) based on genome sequencing.</title>
        <authorList>
            <person name="Grover C.E."/>
            <person name="Arick M.A. 2nd"/>
            <person name="Thrash A."/>
            <person name="Conover J.L."/>
            <person name="Sanders W.S."/>
            <person name="Peterson D.G."/>
            <person name="Frelichowski J.E."/>
            <person name="Scheffler J.A."/>
            <person name="Scheffler B.E."/>
            <person name="Wendel J.F."/>
        </authorList>
    </citation>
    <scope>NUCLEOTIDE SEQUENCE [LARGE SCALE GENOMIC DNA]</scope>
    <source>
        <strain evidence="11">5</strain>
        <tissue evidence="11">Leaf</tissue>
    </source>
</reference>
<dbReference type="PROSITE" id="PS00047">
    <property type="entry name" value="HISTONE_H4"/>
    <property type="match status" value="1"/>
</dbReference>
<evidence type="ECO:0000256" key="6">
    <source>
        <dbReference type="ARBA" id="ARBA00023125"/>
    </source>
</evidence>
<evidence type="ECO:0000256" key="8">
    <source>
        <dbReference type="ARBA" id="ARBA00023269"/>
    </source>
</evidence>
<evidence type="ECO:0000256" key="9">
    <source>
        <dbReference type="RuleBase" id="RU000528"/>
    </source>
</evidence>
<dbReference type="GO" id="GO:0046982">
    <property type="term" value="F:protein heterodimerization activity"/>
    <property type="evidence" value="ECO:0007669"/>
    <property type="project" value="InterPro"/>
</dbReference>
<dbReference type="Pfam" id="PF15511">
    <property type="entry name" value="CENP-T_C"/>
    <property type="match status" value="1"/>
</dbReference>
<comment type="subunit">
    <text evidence="9">The nucleosome is a histone octamer containing two molecules each of H2A, H2B, H3 and H4 assembled in one H3-H4 heterotetramer and two H2A-H2B heterodimers. The octamer wraps approximately 147 bp of DNA.</text>
</comment>
<sequence>MSGRGKGGKGLGKGGAKRHRKVLRDNIQGITKPAIRRLARRGGVKRISGLIYEETRGVLKIFLENVIRDAVTYTEHARRKTVTTMDVVYALKRQGRTLVPIRPTYVNLYKWPESDAEFVRSLSSDGRSGGGSRVRSTLVDSISCRQMYLRSYTFHRNEAGPEKTKCFGRVKKERRKRNKSKKKRMALRRAKEVSFAALLAMFRRLLSCTTKVDVADHGG</sequence>
<gene>
    <name evidence="11" type="ORF">Gogos_009597</name>
</gene>
<dbReference type="InterPro" id="IPR035425">
    <property type="entry name" value="CENP-T/H4_C"/>
</dbReference>
<evidence type="ECO:0000313" key="11">
    <source>
        <dbReference type="EMBL" id="MBA0735997.1"/>
    </source>
</evidence>
<keyword evidence="5 9" id="KW-0158">Chromosome</keyword>
<protein>
    <recommendedName>
        <fullName evidence="9">Histone H4</fullName>
    </recommendedName>
</protein>
<comment type="subcellular location">
    <subcellularLocation>
        <location evidence="3">Chromosome</location>
    </subcellularLocation>
    <subcellularLocation>
        <location evidence="2">Nucleus</location>
    </subcellularLocation>
</comment>
<dbReference type="InterPro" id="IPR019809">
    <property type="entry name" value="Histone_H4_CS"/>
</dbReference>
<evidence type="ECO:0000256" key="3">
    <source>
        <dbReference type="ARBA" id="ARBA00004286"/>
    </source>
</evidence>
<comment type="similarity">
    <text evidence="4 9">Belongs to the histone H4 family.</text>
</comment>
<dbReference type="InterPro" id="IPR009072">
    <property type="entry name" value="Histone-fold"/>
</dbReference>
<dbReference type="SUPFAM" id="SSF47113">
    <property type="entry name" value="Histone-fold"/>
    <property type="match status" value="1"/>
</dbReference>
<keyword evidence="6 9" id="KW-0238">DNA-binding</keyword>
<evidence type="ECO:0000256" key="5">
    <source>
        <dbReference type="ARBA" id="ARBA00022454"/>
    </source>
</evidence>
<evidence type="ECO:0000259" key="10">
    <source>
        <dbReference type="SMART" id="SM00803"/>
    </source>
</evidence>
<evidence type="ECO:0000256" key="7">
    <source>
        <dbReference type="ARBA" id="ARBA00023242"/>
    </source>
</evidence>
<feature type="domain" description="TATA box binding protein associated factor (TAF) histone-like fold" evidence="10">
    <location>
        <begin position="28"/>
        <end position="93"/>
    </location>
</feature>
<proteinExistence type="inferred from homology"/>
<evidence type="ECO:0000256" key="4">
    <source>
        <dbReference type="ARBA" id="ARBA00006564"/>
    </source>
</evidence>